<dbReference type="GO" id="GO:0003723">
    <property type="term" value="F:RNA binding"/>
    <property type="evidence" value="ECO:0007669"/>
    <property type="project" value="UniProtKB-UniRule"/>
</dbReference>
<sequence length="282" mass="32459">MLLLRLSDEEDDDERGIRVKGNLNEFTNEMLQQMFERFGEVEKCVVMEDKIKRGRKGFGFVYFKNKEDVEKCLQQGKTIQIENGMVLSLEKSSRNKSLAIGPIAIGASEEDMFDLIRGYGDVVDIECPEEGDSRTLFVEFKRRKDADQAKNSLHKKVYRGAELHVVWADSEILSNSLHINYDSRQANELGKEQFNEQLIKERFELIGGNPVKRVELQITDYGLYRGNGLVFFSNTFGGEKTAEKVYEYSCKHDIIINSIKLNVKRKEDRSQRLHALTSITIV</sequence>
<evidence type="ECO:0000256" key="1">
    <source>
        <dbReference type="ARBA" id="ARBA00022884"/>
    </source>
</evidence>
<protein>
    <recommendedName>
        <fullName evidence="3">RRM domain-containing protein</fullName>
    </recommendedName>
</protein>
<dbReference type="Pfam" id="PF00076">
    <property type="entry name" value="RRM_1"/>
    <property type="match status" value="2"/>
</dbReference>
<feature type="domain" description="RRM" evidence="3">
    <location>
        <begin position="21"/>
        <end position="94"/>
    </location>
</feature>
<dbReference type="InterPro" id="IPR000504">
    <property type="entry name" value="RRM_dom"/>
</dbReference>
<dbReference type="PANTHER" id="PTHR10352">
    <property type="entry name" value="EUKARYOTIC TRANSLATION INITIATION FACTOR 3 SUBUNIT G"/>
    <property type="match status" value="1"/>
</dbReference>
<dbReference type="InterPro" id="IPR012677">
    <property type="entry name" value="Nucleotide-bd_a/b_plait_sf"/>
</dbReference>
<dbReference type="SMART" id="SM00360">
    <property type="entry name" value="RRM"/>
    <property type="match status" value="2"/>
</dbReference>
<name>A0A5J4WQX7_9EUKA</name>
<dbReference type="EMBL" id="SNRW01001299">
    <property type="protein sequence ID" value="KAA6396956.1"/>
    <property type="molecule type" value="Genomic_DNA"/>
</dbReference>
<dbReference type="SUPFAM" id="SSF54928">
    <property type="entry name" value="RNA-binding domain, RBD"/>
    <property type="match status" value="1"/>
</dbReference>
<feature type="domain" description="RRM" evidence="3">
    <location>
        <begin position="96"/>
        <end position="170"/>
    </location>
</feature>
<dbReference type="Gene3D" id="3.30.70.330">
    <property type="match status" value="2"/>
</dbReference>
<accession>A0A5J4WQX7</accession>
<evidence type="ECO:0000259" key="3">
    <source>
        <dbReference type="PROSITE" id="PS50102"/>
    </source>
</evidence>
<dbReference type="OrthoDB" id="1875751at2759"/>
<dbReference type="PROSITE" id="PS50102">
    <property type="entry name" value="RRM"/>
    <property type="match status" value="2"/>
</dbReference>
<comment type="caution">
    <text evidence="4">The sequence shown here is derived from an EMBL/GenBank/DDBJ whole genome shotgun (WGS) entry which is preliminary data.</text>
</comment>
<reference evidence="4 5" key="1">
    <citation type="submission" date="2019-03" db="EMBL/GenBank/DDBJ databases">
        <title>Single cell metagenomics reveals metabolic interactions within the superorganism composed of flagellate Streblomastix strix and complex community of Bacteroidetes bacteria on its surface.</title>
        <authorList>
            <person name="Treitli S.C."/>
            <person name="Kolisko M."/>
            <person name="Husnik F."/>
            <person name="Keeling P."/>
            <person name="Hampl V."/>
        </authorList>
    </citation>
    <scope>NUCLEOTIDE SEQUENCE [LARGE SCALE GENOMIC DNA]</scope>
    <source>
        <strain evidence="4">ST1C</strain>
    </source>
</reference>
<organism evidence="4 5">
    <name type="scientific">Streblomastix strix</name>
    <dbReference type="NCBI Taxonomy" id="222440"/>
    <lineage>
        <taxon>Eukaryota</taxon>
        <taxon>Metamonada</taxon>
        <taxon>Preaxostyla</taxon>
        <taxon>Oxymonadida</taxon>
        <taxon>Streblomastigidae</taxon>
        <taxon>Streblomastix</taxon>
    </lineage>
</organism>
<dbReference type="AlphaFoldDB" id="A0A5J4WQX7"/>
<evidence type="ECO:0000313" key="4">
    <source>
        <dbReference type="EMBL" id="KAA6396956.1"/>
    </source>
</evidence>
<keyword evidence="1 2" id="KW-0694">RNA-binding</keyword>
<dbReference type="Proteomes" id="UP000324800">
    <property type="component" value="Unassembled WGS sequence"/>
</dbReference>
<proteinExistence type="predicted"/>
<evidence type="ECO:0000256" key="2">
    <source>
        <dbReference type="PROSITE-ProRule" id="PRU00176"/>
    </source>
</evidence>
<dbReference type="InterPro" id="IPR035979">
    <property type="entry name" value="RBD_domain_sf"/>
</dbReference>
<gene>
    <name evidence="4" type="ORF">EZS28_007518</name>
</gene>
<evidence type="ECO:0000313" key="5">
    <source>
        <dbReference type="Proteomes" id="UP000324800"/>
    </source>
</evidence>